<protein>
    <submittedName>
        <fullName evidence="1">Uncharacterized protein</fullName>
    </submittedName>
</protein>
<name>A0ACB7RS32_HYAAI</name>
<reference evidence="1" key="1">
    <citation type="submission" date="2020-05" db="EMBL/GenBank/DDBJ databases">
        <title>Large-scale comparative analyses of tick genomes elucidate their genetic diversity and vector capacities.</title>
        <authorList>
            <person name="Jia N."/>
            <person name="Wang J."/>
            <person name="Shi W."/>
            <person name="Du L."/>
            <person name="Sun Y."/>
            <person name="Zhan W."/>
            <person name="Jiang J."/>
            <person name="Wang Q."/>
            <person name="Zhang B."/>
            <person name="Ji P."/>
            <person name="Sakyi L.B."/>
            <person name="Cui X."/>
            <person name="Yuan T."/>
            <person name="Jiang B."/>
            <person name="Yang W."/>
            <person name="Lam T.T.-Y."/>
            <person name="Chang Q."/>
            <person name="Ding S."/>
            <person name="Wang X."/>
            <person name="Zhu J."/>
            <person name="Ruan X."/>
            <person name="Zhao L."/>
            <person name="Wei J."/>
            <person name="Que T."/>
            <person name="Du C."/>
            <person name="Cheng J."/>
            <person name="Dai P."/>
            <person name="Han X."/>
            <person name="Huang E."/>
            <person name="Gao Y."/>
            <person name="Liu J."/>
            <person name="Shao H."/>
            <person name="Ye R."/>
            <person name="Li L."/>
            <person name="Wei W."/>
            <person name="Wang X."/>
            <person name="Wang C."/>
            <person name="Yang T."/>
            <person name="Huo Q."/>
            <person name="Li W."/>
            <person name="Guo W."/>
            <person name="Chen H."/>
            <person name="Zhou L."/>
            <person name="Ni X."/>
            <person name="Tian J."/>
            <person name="Zhou Y."/>
            <person name="Sheng Y."/>
            <person name="Liu T."/>
            <person name="Pan Y."/>
            <person name="Xia L."/>
            <person name="Li J."/>
            <person name="Zhao F."/>
            <person name="Cao W."/>
        </authorList>
    </citation>
    <scope>NUCLEOTIDE SEQUENCE</scope>
    <source>
        <strain evidence="1">Hyas-2018</strain>
    </source>
</reference>
<evidence type="ECO:0000313" key="1">
    <source>
        <dbReference type="EMBL" id="KAH6924995.1"/>
    </source>
</evidence>
<gene>
    <name evidence="1" type="ORF">HPB50_027066</name>
</gene>
<sequence>MTLLQLSASGTSYCPGRFEVGFELRSIVEGKKKTMAIGKRSACNVGLKGALQTAVVIFPYHPERCAVPAPNRSRWEKLAQLSSAEWHQKSAQQSLSGQRGRKRKWFASSESFPSLCADNQFRARTDRLRFARGERNDDNKRESETSKLPFANAGSKDLRNLPRPTANKAGCIKGYTPHLCFHGTLFRFALPKLRFPTSLPPRATAE</sequence>
<dbReference type="Proteomes" id="UP000821845">
    <property type="component" value="Chromosome 8"/>
</dbReference>
<dbReference type="EMBL" id="CM023488">
    <property type="protein sequence ID" value="KAH6924995.1"/>
    <property type="molecule type" value="Genomic_DNA"/>
</dbReference>
<evidence type="ECO:0000313" key="2">
    <source>
        <dbReference type="Proteomes" id="UP000821845"/>
    </source>
</evidence>
<proteinExistence type="predicted"/>
<comment type="caution">
    <text evidence="1">The sequence shown here is derived from an EMBL/GenBank/DDBJ whole genome shotgun (WGS) entry which is preliminary data.</text>
</comment>
<keyword evidence="2" id="KW-1185">Reference proteome</keyword>
<accession>A0ACB7RS32</accession>
<organism evidence="1 2">
    <name type="scientific">Hyalomma asiaticum</name>
    <name type="common">Tick</name>
    <dbReference type="NCBI Taxonomy" id="266040"/>
    <lineage>
        <taxon>Eukaryota</taxon>
        <taxon>Metazoa</taxon>
        <taxon>Ecdysozoa</taxon>
        <taxon>Arthropoda</taxon>
        <taxon>Chelicerata</taxon>
        <taxon>Arachnida</taxon>
        <taxon>Acari</taxon>
        <taxon>Parasitiformes</taxon>
        <taxon>Ixodida</taxon>
        <taxon>Ixodoidea</taxon>
        <taxon>Ixodidae</taxon>
        <taxon>Hyalomminae</taxon>
        <taxon>Hyalomma</taxon>
    </lineage>
</organism>